<keyword evidence="10" id="KW-0812">Transmembrane</keyword>
<dbReference type="InterPro" id="IPR011009">
    <property type="entry name" value="Kinase-like_dom_sf"/>
</dbReference>
<feature type="repeat" description="NHL" evidence="8">
    <location>
        <begin position="382"/>
        <end position="423"/>
    </location>
</feature>
<dbReference type="KEGG" id="mxe:MYXE_44070"/>
<proteinExistence type="predicted"/>
<keyword evidence="2" id="KW-0723">Serine/threonine-protein kinase</keyword>
<evidence type="ECO:0000313" key="12">
    <source>
        <dbReference type="EMBL" id="BBU24617.1"/>
    </source>
</evidence>
<reference evidence="12 13" key="1">
    <citation type="submission" date="2019-12" db="EMBL/GenBank/DDBJ databases">
        <title>Complete genome sequence of Mycolicibacterium xenopi str. JCM15661T.</title>
        <authorList>
            <person name="Yoshida M."/>
            <person name="Fukano H."/>
            <person name="Asakura T."/>
            <person name="Hoshino Y."/>
        </authorList>
    </citation>
    <scope>NUCLEOTIDE SEQUENCE [LARGE SCALE GENOMIC DNA]</scope>
    <source>
        <strain evidence="12 13">JCM 15661T</strain>
    </source>
</reference>
<feature type="region of interest" description="Disordered" evidence="9">
    <location>
        <begin position="293"/>
        <end position="312"/>
    </location>
</feature>
<dbReference type="InterPro" id="IPR020635">
    <property type="entry name" value="Tyr_kinase_cat_dom"/>
</dbReference>
<dbReference type="InterPro" id="IPR011042">
    <property type="entry name" value="6-blade_b-propeller_TolB-like"/>
</dbReference>
<gene>
    <name evidence="12" type="primary">pknD_2</name>
    <name evidence="12" type="ORF">MYXE_44070</name>
</gene>
<evidence type="ECO:0000256" key="4">
    <source>
        <dbReference type="ARBA" id="ARBA00022737"/>
    </source>
</evidence>
<feature type="repeat" description="NHL" evidence="8">
    <location>
        <begin position="424"/>
        <end position="465"/>
    </location>
</feature>
<accession>A0AAD1H599</accession>
<dbReference type="EC" id="2.7.11.1" evidence="1"/>
<dbReference type="PROSITE" id="PS50011">
    <property type="entry name" value="PROTEIN_KINASE_DOM"/>
    <property type="match status" value="1"/>
</dbReference>
<keyword evidence="3" id="KW-0808">Transferase</keyword>
<dbReference type="SUPFAM" id="SSF56112">
    <property type="entry name" value="Protein kinase-like (PK-like)"/>
    <property type="match status" value="1"/>
</dbReference>
<dbReference type="PANTHER" id="PTHR43289">
    <property type="entry name" value="MITOGEN-ACTIVATED PROTEIN KINASE KINASE KINASE 20-RELATED"/>
    <property type="match status" value="1"/>
</dbReference>
<evidence type="ECO:0000256" key="7">
    <source>
        <dbReference type="ARBA" id="ARBA00022840"/>
    </source>
</evidence>
<evidence type="ECO:0000256" key="5">
    <source>
        <dbReference type="ARBA" id="ARBA00022741"/>
    </source>
</evidence>
<dbReference type="InterPro" id="IPR000719">
    <property type="entry name" value="Prot_kinase_dom"/>
</dbReference>
<dbReference type="Gene3D" id="1.10.510.10">
    <property type="entry name" value="Transferase(Phosphotransferase) domain 1"/>
    <property type="match status" value="1"/>
</dbReference>
<dbReference type="InterPro" id="IPR001258">
    <property type="entry name" value="NHL_repeat"/>
</dbReference>
<dbReference type="Pfam" id="PF00069">
    <property type="entry name" value="Pkinase"/>
    <property type="match status" value="1"/>
</dbReference>
<feature type="repeat" description="NHL" evidence="8">
    <location>
        <begin position="466"/>
        <end position="507"/>
    </location>
</feature>
<dbReference type="RefSeq" id="WP_085193148.1">
    <property type="nucleotide sequence ID" value="NZ_AP022314.1"/>
</dbReference>
<feature type="repeat" description="NHL" evidence="8">
    <location>
        <begin position="508"/>
        <end position="549"/>
    </location>
</feature>
<evidence type="ECO:0000256" key="1">
    <source>
        <dbReference type="ARBA" id="ARBA00012513"/>
    </source>
</evidence>
<evidence type="ECO:0000256" key="9">
    <source>
        <dbReference type="SAM" id="MobiDB-lite"/>
    </source>
</evidence>
<dbReference type="SMART" id="SM00219">
    <property type="entry name" value="TyrKc"/>
    <property type="match status" value="1"/>
</dbReference>
<protein>
    <recommendedName>
        <fullName evidence="1">non-specific serine/threonine protein kinase</fullName>
        <ecNumber evidence="1">2.7.11.1</ecNumber>
    </recommendedName>
</protein>
<organism evidence="12 13">
    <name type="scientific">Mycobacterium xenopi</name>
    <dbReference type="NCBI Taxonomy" id="1789"/>
    <lineage>
        <taxon>Bacteria</taxon>
        <taxon>Bacillati</taxon>
        <taxon>Actinomycetota</taxon>
        <taxon>Actinomycetes</taxon>
        <taxon>Mycobacteriales</taxon>
        <taxon>Mycobacteriaceae</taxon>
        <taxon>Mycobacterium</taxon>
    </lineage>
</organism>
<dbReference type="Gene3D" id="3.30.200.20">
    <property type="entry name" value="Phosphorylase Kinase, domain 1"/>
    <property type="match status" value="1"/>
</dbReference>
<dbReference type="GO" id="GO:0005524">
    <property type="term" value="F:ATP binding"/>
    <property type="evidence" value="ECO:0007669"/>
    <property type="project" value="UniProtKB-KW"/>
</dbReference>
<dbReference type="InterPro" id="IPR035016">
    <property type="entry name" value="NHL_PKND"/>
</dbReference>
<dbReference type="CDD" id="cd14014">
    <property type="entry name" value="STKc_PknB_like"/>
    <property type="match status" value="1"/>
</dbReference>
<keyword evidence="7" id="KW-0067">ATP-binding</keyword>
<evidence type="ECO:0000256" key="6">
    <source>
        <dbReference type="ARBA" id="ARBA00022777"/>
    </source>
</evidence>
<dbReference type="PROSITE" id="PS51125">
    <property type="entry name" value="NHL"/>
    <property type="match status" value="4"/>
</dbReference>
<keyword evidence="5" id="KW-0547">Nucleotide-binding</keyword>
<dbReference type="InterPro" id="IPR008266">
    <property type="entry name" value="Tyr_kinase_AS"/>
</dbReference>
<dbReference type="Proteomes" id="UP000464624">
    <property type="component" value="Chromosome"/>
</dbReference>
<dbReference type="GO" id="GO:0004674">
    <property type="term" value="F:protein serine/threonine kinase activity"/>
    <property type="evidence" value="ECO:0007669"/>
    <property type="project" value="UniProtKB-KW"/>
</dbReference>
<dbReference type="AlphaFoldDB" id="A0AAD1H599"/>
<evidence type="ECO:0000259" key="11">
    <source>
        <dbReference type="PROSITE" id="PS50011"/>
    </source>
</evidence>
<keyword evidence="10" id="KW-1133">Transmembrane helix</keyword>
<name>A0AAD1H599_MYCXE</name>
<evidence type="ECO:0000256" key="10">
    <source>
        <dbReference type="SAM" id="Phobius"/>
    </source>
</evidence>
<dbReference type="Pfam" id="PF01436">
    <property type="entry name" value="NHL"/>
    <property type="match status" value="3"/>
</dbReference>
<dbReference type="GO" id="GO:0004713">
    <property type="term" value="F:protein tyrosine kinase activity"/>
    <property type="evidence" value="ECO:0007669"/>
    <property type="project" value="InterPro"/>
</dbReference>
<evidence type="ECO:0000313" key="13">
    <source>
        <dbReference type="Proteomes" id="UP000464624"/>
    </source>
</evidence>
<dbReference type="EMBL" id="AP022314">
    <property type="protein sequence ID" value="BBU24617.1"/>
    <property type="molecule type" value="Genomic_DNA"/>
</dbReference>
<feature type="domain" description="Protein kinase" evidence="11">
    <location>
        <begin position="17"/>
        <end position="270"/>
    </location>
</feature>
<keyword evidence="6 12" id="KW-0418">Kinase</keyword>
<dbReference type="SUPFAM" id="SSF101898">
    <property type="entry name" value="NHL repeat"/>
    <property type="match status" value="1"/>
</dbReference>
<dbReference type="PANTHER" id="PTHR43289:SF6">
    <property type="entry name" value="SERINE_THREONINE-PROTEIN KINASE NEKL-3"/>
    <property type="match status" value="1"/>
</dbReference>
<evidence type="ECO:0000256" key="3">
    <source>
        <dbReference type="ARBA" id="ARBA00022679"/>
    </source>
</evidence>
<evidence type="ECO:0000256" key="2">
    <source>
        <dbReference type="ARBA" id="ARBA00022527"/>
    </source>
</evidence>
<keyword evidence="10" id="KW-0472">Membrane</keyword>
<dbReference type="PROSITE" id="PS00109">
    <property type="entry name" value="PROTEIN_KINASE_TYR"/>
    <property type="match status" value="1"/>
</dbReference>
<keyword evidence="4" id="KW-0677">Repeat</keyword>
<dbReference type="CDD" id="cd14952">
    <property type="entry name" value="NHL_PKND_like"/>
    <property type="match status" value="1"/>
</dbReference>
<dbReference type="Gene3D" id="2.40.10.500">
    <property type="match status" value="1"/>
</dbReference>
<dbReference type="Gene3D" id="2.120.10.30">
    <property type="entry name" value="TolB, C-terminal domain"/>
    <property type="match status" value="1"/>
</dbReference>
<evidence type="ECO:0000256" key="8">
    <source>
        <dbReference type="PROSITE-ProRule" id="PRU00504"/>
    </source>
</evidence>
<feature type="transmembrane region" description="Helical" evidence="10">
    <location>
        <begin position="341"/>
        <end position="365"/>
    </location>
</feature>
<sequence length="631" mass="66702">MGETAPDERVGTRFGRYQIRATVCQTGVGRVYDAVDTTDDHAVALTLLPPSVDRQRFAAELPVVARLAGPHLMRVQDWGEVGGACYFVTPLIAGQTLRSLLTTFGPMNPERAVAIVEQVAAALDAVRGHRLIHRDVRPENILVTADDAAYLLGFGVADPELSAPRPTAGTYAYTAPERFDNQPPSSRADVYSLACVLSELLTGERPFPAAATVGQVIKAHLTAAPPKPSRIRPQAISSHFDAVIARGMAKDPRHRFATAGDLARAARDALKAQTLGDQPTMVGRASDLAAVAARRRPPERPAEQVPDLDSYPESYADSYPDFYADSYPDEFAAPAWQRWKLLPLALAVVAVLVLAAAGIVVWRLASNTSAQPSGPTKPAPTAYRKTVLPFTGLTGPEGVAVDSAGGVYVSNVENDRVMKLATGSTTQTVLPFTGLKEPYGLAVDKDASVYVGDTDNDRVVKLPGGAGSQTVLPFTGLNRPEGLAVDASGSVYVVDTGNDRVVKLAAGSTSQTVLPFADLERPKGVAVDKEGSVYVADTGNNRVLKLAAGDTSQTVLPFTGLKDPSGLAVDASDSLYVTDGSRVLRLTAGATKQVVLQVPDLSYTEGVAVDKDGSIYVTDYGNDQVVKLVAS</sequence>